<protein>
    <submittedName>
        <fullName evidence="2">Uncharacterized protein</fullName>
    </submittedName>
</protein>
<comment type="caution">
    <text evidence="2">The sequence shown here is derived from an EMBL/GenBank/DDBJ whole genome shotgun (WGS) entry which is preliminary data.</text>
</comment>
<name>A0AAV9WWC2_9PEZI</name>
<feature type="region of interest" description="Disordered" evidence="1">
    <location>
        <begin position="1"/>
        <end position="121"/>
    </location>
</feature>
<keyword evidence="3" id="KW-1185">Reference proteome</keyword>
<evidence type="ECO:0000313" key="2">
    <source>
        <dbReference type="EMBL" id="KAK6526579.1"/>
    </source>
</evidence>
<organism evidence="2 3">
    <name type="scientific">Orbilia ellipsospora</name>
    <dbReference type="NCBI Taxonomy" id="2528407"/>
    <lineage>
        <taxon>Eukaryota</taxon>
        <taxon>Fungi</taxon>
        <taxon>Dikarya</taxon>
        <taxon>Ascomycota</taxon>
        <taxon>Pezizomycotina</taxon>
        <taxon>Orbiliomycetes</taxon>
        <taxon>Orbiliales</taxon>
        <taxon>Orbiliaceae</taxon>
        <taxon>Orbilia</taxon>
    </lineage>
</organism>
<dbReference type="Proteomes" id="UP001365542">
    <property type="component" value="Unassembled WGS sequence"/>
</dbReference>
<sequence length="223" mass="24024">MAPSPNVPISTLSPAQSHQSGTITNHWNDLPSAYIPTSRTATPARTPPASYSPAQQLHASSDPRKSPNLLSRNRTLEVPKSNGYLLNGGGSPGDLSPPMSSASATATEENDQIPAQPQLQRSQTLKPLSTLLPALYNLPTSLSQNERNMLQSRINKSLLPAKAPTVSESQLAFIQALLQEFIVEETIDSKMCREEIVAFMRRESGVAGWAGSVRKVVESVVGR</sequence>
<gene>
    <name evidence="2" type="ORF">TWF694_005161</name>
</gene>
<accession>A0AAV9WWC2</accession>
<feature type="compositionally biased region" description="Low complexity" evidence="1">
    <location>
        <begin position="36"/>
        <end position="54"/>
    </location>
</feature>
<feature type="compositionally biased region" description="Polar residues" evidence="1">
    <location>
        <begin position="7"/>
        <end position="27"/>
    </location>
</feature>
<evidence type="ECO:0000256" key="1">
    <source>
        <dbReference type="SAM" id="MobiDB-lite"/>
    </source>
</evidence>
<proteinExistence type="predicted"/>
<dbReference type="EMBL" id="JAVHJO010000016">
    <property type="protein sequence ID" value="KAK6526579.1"/>
    <property type="molecule type" value="Genomic_DNA"/>
</dbReference>
<evidence type="ECO:0000313" key="3">
    <source>
        <dbReference type="Proteomes" id="UP001365542"/>
    </source>
</evidence>
<dbReference type="AlphaFoldDB" id="A0AAV9WWC2"/>
<reference evidence="2 3" key="1">
    <citation type="submission" date="2019-10" db="EMBL/GenBank/DDBJ databases">
        <authorList>
            <person name="Palmer J.M."/>
        </authorList>
    </citation>
    <scope>NUCLEOTIDE SEQUENCE [LARGE SCALE GENOMIC DNA]</scope>
    <source>
        <strain evidence="2 3">TWF694</strain>
    </source>
</reference>